<dbReference type="GO" id="GO:0016787">
    <property type="term" value="F:hydrolase activity"/>
    <property type="evidence" value="ECO:0007669"/>
    <property type="project" value="InterPro"/>
</dbReference>
<dbReference type="OrthoDB" id="9804993at2"/>
<proteinExistence type="predicted"/>
<evidence type="ECO:0008006" key="4">
    <source>
        <dbReference type="Google" id="ProtNLM"/>
    </source>
</evidence>
<keyword evidence="3" id="KW-1185">Reference proteome</keyword>
<dbReference type="SUPFAM" id="SSF53474">
    <property type="entry name" value="alpha/beta-Hydrolases"/>
    <property type="match status" value="1"/>
</dbReference>
<dbReference type="AlphaFoldDB" id="A0A240E809"/>
<keyword evidence="1" id="KW-0732">Signal</keyword>
<gene>
    <name evidence="2" type="ORF">SAMN05421731_103121</name>
</gene>
<organism evidence="2 3">
    <name type="scientific">Acinetobacter puyangensis</name>
    <dbReference type="NCBI Taxonomy" id="1096779"/>
    <lineage>
        <taxon>Bacteria</taxon>
        <taxon>Pseudomonadati</taxon>
        <taxon>Pseudomonadota</taxon>
        <taxon>Gammaproteobacteria</taxon>
        <taxon>Moraxellales</taxon>
        <taxon>Moraxellaceae</taxon>
        <taxon>Acinetobacter</taxon>
    </lineage>
</organism>
<dbReference type="Pfam" id="PF06821">
    <property type="entry name" value="Ser_hydrolase"/>
    <property type="match status" value="1"/>
</dbReference>
<evidence type="ECO:0000256" key="1">
    <source>
        <dbReference type="SAM" id="SignalP"/>
    </source>
</evidence>
<dbReference type="Proteomes" id="UP000219042">
    <property type="component" value="Unassembled WGS sequence"/>
</dbReference>
<feature type="chain" id="PRO_5012421605" description="Serine hydrolase family protein" evidence="1">
    <location>
        <begin position="20"/>
        <end position="217"/>
    </location>
</feature>
<dbReference type="PANTHER" id="PTHR15394:SF3">
    <property type="entry name" value="SERINE HYDROLASE RBBP9"/>
    <property type="match status" value="1"/>
</dbReference>
<dbReference type="EMBL" id="OANT01000003">
    <property type="protein sequence ID" value="SNX44383.1"/>
    <property type="molecule type" value="Genomic_DNA"/>
</dbReference>
<name>A0A240E809_9GAMM</name>
<evidence type="ECO:0000313" key="3">
    <source>
        <dbReference type="Proteomes" id="UP000219042"/>
    </source>
</evidence>
<sequence>MKKVLLALTLLAIPLALKAQPLIHSHTKQQIYVLHGYAADIHDHWFMDLKQSIENKNTQVDLIAFPDSQHPDAKKWQETLDQAIGNIDEHTYFVAHSLGTITLLHFLQRHQIKKVGGIILVSGFSNPIPDFPDLEKYILANQINPSAFPHASQTYMLISDNDSIVPKAYSLALAKTLNIPYRILPNAGHFLGSDGYMQFPQLVELMQQMLKHKKSSP</sequence>
<accession>A0A240E809</accession>
<dbReference type="InterPro" id="IPR029058">
    <property type="entry name" value="AB_hydrolase_fold"/>
</dbReference>
<feature type="signal peptide" evidence="1">
    <location>
        <begin position="1"/>
        <end position="19"/>
    </location>
</feature>
<dbReference type="PANTHER" id="PTHR15394">
    <property type="entry name" value="SERINE HYDROLASE RBBP9"/>
    <property type="match status" value="1"/>
</dbReference>
<dbReference type="Gene3D" id="3.40.50.1820">
    <property type="entry name" value="alpha/beta hydrolase"/>
    <property type="match status" value="1"/>
</dbReference>
<reference evidence="3" key="1">
    <citation type="submission" date="2016-09" db="EMBL/GenBank/DDBJ databases">
        <authorList>
            <person name="Varghese N."/>
            <person name="Submissions S."/>
        </authorList>
    </citation>
    <scope>NUCLEOTIDE SEQUENCE [LARGE SCALE GENOMIC DNA]</scope>
    <source>
        <strain evidence="3">ANC 4466</strain>
    </source>
</reference>
<dbReference type="RefSeq" id="WP_097078641.1">
    <property type="nucleotide sequence ID" value="NZ_BAABHT010000001.1"/>
</dbReference>
<protein>
    <recommendedName>
        <fullName evidence="4">Serine hydrolase family protein</fullName>
    </recommendedName>
</protein>
<dbReference type="InterPro" id="IPR010662">
    <property type="entry name" value="RBBP9/YdeN"/>
</dbReference>
<evidence type="ECO:0000313" key="2">
    <source>
        <dbReference type="EMBL" id="SNX44383.1"/>
    </source>
</evidence>